<evidence type="ECO:0000313" key="1">
    <source>
        <dbReference type="EMBL" id="CAH9126483.1"/>
    </source>
</evidence>
<proteinExistence type="predicted"/>
<gene>
    <name evidence="1" type="ORF">CEPIT_LOCUS27566</name>
</gene>
<organism evidence="1 2">
    <name type="scientific">Cuscuta epithymum</name>
    <dbReference type="NCBI Taxonomy" id="186058"/>
    <lineage>
        <taxon>Eukaryota</taxon>
        <taxon>Viridiplantae</taxon>
        <taxon>Streptophyta</taxon>
        <taxon>Embryophyta</taxon>
        <taxon>Tracheophyta</taxon>
        <taxon>Spermatophyta</taxon>
        <taxon>Magnoliopsida</taxon>
        <taxon>eudicotyledons</taxon>
        <taxon>Gunneridae</taxon>
        <taxon>Pentapetalae</taxon>
        <taxon>asterids</taxon>
        <taxon>lamiids</taxon>
        <taxon>Solanales</taxon>
        <taxon>Convolvulaceae</taxon>
        <taxon>Cuscuteae</taxon>
        <taxon>Cuscuta</taxon>
        <taxon>Cuscuta subgen. Cuscuta</taxon>
    </lineage>
</organism>
<evidence type="ECO:0000313" key="2">
    <source>
        <dbReference type="Proteomes" id="UP001152523"/>
    </source>
</evidence>
<reference evidence="1" key="1">
    <citation type="submission" date="2022-07" db="EMBL/GenBank/DDBJ databases">
        <authorList>
            <person name="Macas J."/>
            <person name="Novak P."/>
            <person name="Neumann P."/>
        </authorList>
    </citation>
    <scope>NUCLEOTIDE SEQUENCE</scope>
</reference>
<name>A0AAV0ET84_9ASTE</name>
<comment type="caution">
    <text evidence="1">The sequence shown here is derived from an EMBL/GenBank/DDBJ whole genome shotgun (WGS) entry which is preliminary data.</text>
</comment>
<dbReference type="Proteomes" id="UP001152523">
    <property type="component" value="Unassembled WGS sequence"/>
</dbReference>
<evidence type="ECO:0008006" key="3">
    <source>
        <dbReference type="Google" id="ProtNLM"/>
    </source>
</evidence>
<keyword evidence="2" id="KW-1185">Reference proteome</keyword>
<sequence>MERNQRVCQKASQRPAQFMYRARAFVTAGFKLKIKEDAQRARCREEFYTGGVRPVDGRSLILMLLQEAGATGWAALGSQGRLRRISGRRSKALGESGFFLRGHTVGIREALNWLKENNWDFVEIESDATLGH</sequence>
<protein>
    <recommendedName>
        <fullName evidence="3">RNase H type-1 domain-containing protein</fullName>
    </recommendedName>
</protein>
<dbReference type="AlphaFoldDB" id="A0AAV0ET84"/>
<accession>A0AAV0ET84</accession>
<dbReference type="EMBL" id="CAMAPF010000942">
    <property type="protein sequence ID" value="CAH9126483.1"/>
    <property type="molecule type" value="Genomic_DNA"/>
</dbReference>